<dbReference type="Pfam" id="PF08580">
    <property type="entry name" value="KAR9"/>
    <property type="match status" value="1"/>
</dbReference>
<dbReference type="GeneID" id="18870961"/>
<gene>
    <name evidence="1" type="ORF">SPAPADRAFT_153731</name>
</gene>
<dbReference type="PANTHER" id="PTHR37271">
    <property type="entry name" value="KARYOGAMY PROTEIN KAR9"/>
    <property type="match status" value="1"/>
</dbReference>
<dbReference type="InParanoid" id="G3ANX5"/>
<dbReference type="KEGG" id="spaa:SPAPADRAFT_153731"/>
<dbReference type="OrthoDB" id="5559380at2759"/>
<name>G3ANX5_SPAPN</name>
<accession>G3ANX5</accession>
<protein>
    <recommendedName>
        <fullName evidence="3">Karyogamy protein</fullName>
    </recommendedName>
</protein>
<keyword evidence="2" id="KW-1185">Reference proteome</keyword>
<dbReference type="PANTHER" id="PTHR37271:SF1">
    <property type="entry name" value="KARYOGAMY PROTEIN KAR9"/>
    <property type="match status" value="1"/>
</dbReference>
<dbReference type="HOGENOM" id="CLU_423987_0_0_1"/>
<dbReference type="AlphaFoldDB" id="G3ANX5"/>
<dbReference type="EMBL" id="GL996502">
    <property type="protein sequence ID" value="EGW32600.1"/>
    <property type="molecule type" value="Genomic_DNA"/>
</dbReference>
<organism evidence="2">
    <name type="scientific">Spathaspora passalidarum (strain NRRL Y-27907 / 11-Y1)</name>
    <dbReference type="NCBI Taxonomy" id="619300"/>
    <lineage>
        <taxon>Eukaryota</taxon>
        <taxon>Fungi</taxon>
        <taxon>Dikarya</taxon>
        <taxon>Ascomycota</taxon>
        <taxon>Saccharomycotina</taxon>
        <taxon>Pichiomycetes</taxon>
        <taxon>Debaryomycetaceae</taxon>
        <taxon>Spathaspora</taxon>
    </lineage>
</organism>
<dbReference type="GO" id="GO:0051293">
    <property type="term" value="P:establishment of spindle localization"/>
    <property type="evidence" value="ECO:0007669"/>
    <property type="project" value="TreeGrafter"/>
</dbReference>
<dbReference type="GO" id="GO:0043332">
    <property type="term" value="C:mating projection tip"/>
    <property type="evidence" value="ECO:0007669"/>
    <property type="project" value="TreeGrafter"/>
</dbReference>
<dbReference type="FunCoup" id="G3ANX5">
    <property type="interactions" value="42"/>
</dbReference>
<proteinExistence type="predicted"/>
<evidence type="ECO:0000313" key="2">
    <source>
        <dbReference type="Proteomes" id="UP000000709"/>
    </source>
</evidence>
<dbReference type="GO" id="GO:0005816">
    <property type="term" value="C:spindle pole body"/>
    <property type="evidence" value="ECO:0007669"/>
    <property type="project" value="TreeGrafter"/>
</dbReference>
<evidence type="ECO:0000313" key="1">
    <source>
        <dbReference type="EMBL" id="EGW32600.1"/>
    </source>
</evidence>
<dbReference type="GO" id="GO:0005938">
    <property type="term" value="C:cell cortex"/>
    <property type="evidence" value="ECO:0007669"/>
    <property type="project" value="TreeGrafter"/>
</dbReference>
<dbReference type="GO" id="GO:0031578">
    <property type="term" value="P:mitotic spindle orientation checkpoint signaling"/>
    <property type="evidence" value="ECO:0007669"/>
    <property type="project" value="TreeGrafter"/>
</dbReference>
<dbReference type="InterPro" id="IPR013889">
    <property type="entry name" value="Karyogamy_KAR9"/>
</dbReference>
<dbReference type="GO" id="GO:0030473">
    <property type="term" value="P:nuclear migration along microtubule"/>
    <property type="evidence" value="ECO:0007669"/>
    <property type="project" value="TreeGrafter"/>
</dbReference>
<dbReference type="OMA" id="INVKWNE"/>
<reference evidence="1 2" key="1">
    <citation type="journal article" date="2011" name="Proc. Natl. Acad. Sci. U.S.A.">
        <title>Comparative genomics of xylose-fermenting fungi for enhanced biofuel production.</title>
        <authorList>
            <person name="Wohlbach D.J."/>
            <person name="Kuo A."/>
            <person name="Sato T.K."/>
            <person name="Potts K.M."/>
            <person name="Salamov A.A."/>
            <person name="LaButti K.M."/>
            <person name="Sun H."/>
            <person name="Clum A."/>
            <person name="Pangilinan J.L."/>
            <person name="Lindquist E.A."/>
            <person name="Lucas S."/>
            <person name="Lapidus A."/>
            <person name="Jin M."/>
            <person name="Gunawan C."/>
            <person name="Balan V."/>
            <person name="Dale B.E."/>
            <person name="Jeffries T.W."/>
            <person name="Zinkel R."/>
            <person name="Barry K.W."/>
            <person name="Grigoriev I.V."/>
            <person name="Gasch A.P."/>
        </authorList>
    </citation>
    <scope>NUCLEOTIDE SEQUENCE [LARGE SCALE GENOMIC DNA]</scope>
    <source>
        <strain evidence="2">NRRL Y-27907 / 11-Y1</strain>
    </source>
</reference>
<evidence type="ECO:0008006" key="3">
    <source>
        <dbReference type="Google" id="ProtNLM"/>
    </source>
</evidence>
<dbReference type="Proteomes" id="UP000000709">
    <property type="component" value="Unassembled WGS sequence"/>
</dbReference>
<dbReference type="RefSeq" id="XP_007375876.1">
    <property type="nucleotide sequence ID" value="XM_007375814.1"/>
</dbReference>
<dbReference type="STRING" id="619300.G3ANX5"/>
<dbReference type="eggNOG" id="ENOG502QRQ1">
    <property type="taxonomic scope" value="Eukaryota"/>
</dbReference>
<sequence length="646" mass="73830">MSNRHSLYGSPYKFRESAYRQSLRPDVTALSEVLSTAPNFSFFDELINIPQPGSKLLKHDIFRSGKLLQDIQSYLLDLIKILKFVSEVSNEHIHANVLDWYLEGKEALFDIVRTIDSIESILNQLILVFESDEDEHIPSELVTSFDNANDVLLEVKKYMILVKRSLDIAINYQEINQGIIKALITEIEDCIKSIFKLRELKIASPKRVLPKFNLNDITRKMKINDFTATAGGVSMKTIRLPTFNDTDEKLYCEYLEIESKINPLKISLNIVPIKIDEFNNMCSSAYKHEREEILAGYESMCEKWQYLHREMALLKHDTIDVKWNEIFKYLIEEIADQCDFMIEEIPTSTCSSLSSSPSTASSSTSSLITDEIAIAYKQCANSITMITKAFNEQIIHDEALAEQFNNKLLPKWKQVCDLIQDSKSSRHRSLPVFKPSVAAGLKSFQTGSRHSYDGAKLNSWLGGIDIGLDVENTAVPLSVEKPDRIKSFNNSEVNGKNLEYKLKNVFEETETSVPEFNYTNFFNQILSSTAKFESKIPKIAPNYHRLGFPIIKKKINPNCKIPEINFTHPVFNSPERNKEAYDFESPTRARPVSAISSLPTGTKFSLNQDKPDLAFEKYTSPKRPVSMISERQLMHSRVSDFLKRKS</sequence>